<dbReference type="PANTHER" id="PTHR48090">
    <property type="entry name" value="UNDECAPRENYL-PHOSPHATE 4-DEOXY-4-FORMAMIDO-L-ARABINOSE TRANSFERASE-RELATED"/>
    <property type="match status" value="1"/>
</dbReference>
<dbReference type="Gene3D" id="3.40.50.1000">
    <property type="entry name" value="HAD superfamily/HAD-like"/>
    <property type="match status" value="1"/>
</dbReference>
<dbReference type="STRING" id="1538553.JT25_011165"/>
<dbReference type="PANTHER" id="PTHR48090:SF10">
    <property type="entry name" value="GLUCOSYL-3-PHOSPHOGLYCERATE SYNTHASE"/>
    <property type="match status" value="1"/>
</dbReference>
<dbReference type="Proteomes" id="UP000030512">
    <property type="component" value="Chromosome"/>
</dbReference>
<dbReference type="InterPro" id="IPR023214">
    <property type="entry name" value="HAD_sf"/>
</dbReference>
<dbReference type="Gene3D" id="3.90.550.10">
    <property type="entry name" value="Spore Coat Polysaccharide Biosynthesis Protein SpsA, Chain A"/>
    <property type="match status" value="1"/>
</dbReference>
<dbReference type="KEGG" id="mdn:JT25_011165"/>
<evidence type="ECO:0000256" key="2">
    <source>
        <dbReference type="ARBA" id="ARBA00006739"/>
    </source>
</evidence>
<feature type="domain" description="Glycosyltransferase 2-like" evidence="6">
    <location>
        <begin position="30"/>
        <end position="151"/>
    </location>
</feature>
<evidence type="ECO:0000256" key="1">
    <source>
        <dbReference type="ARBA" id="ARBA00001946"/>
    </source>
</evidence>
<evidence type="ECO:0000313" key="8">
    <source>
        <dbReference type="Proteomes" id="UP000030512"/>
    </source>
</evidence>
<keyword evidence="3" id="KW-0328">Glycosyltransferase</keyword>
<protein>
    <recommendedName>
        <fullName evidence="6">Glycosyltransferase 2-like domain-containing protein</fullName>
    </recommendedName>
</protein>
<dbReference type="NCBIfam" id="TIGR01488">
    <property type="entry name" value="HAD-SF-IB"/>
    <property type="match status" value="1"/>
</dbReference>
<evidence type="ECO:0000256" key="4">
    <source>
        <dbReference type="ARBA" id="ARBA00022679"/>
    </source>
</evidence>
<evidence type="ECO:0000259" key="6">
    <source>
        <dbReference type="Pfam" id="PF00535"/>
    </source>
</evidence>
<reference evidence="7 8" key="1">
    <citation type="journal article" date="2015" name="Environ. Microbiol.">
        <title>Methane oxidation coupled to nitrate reduction under hypoxia by the Gammaproteobacterium Methylomonas denitrificans, sp. nov. type strain FJG1.</title>
        <authorList>
            <person name="Kits K.D."/>
            <person name="Klotz M.G."/>
            <person name="Stein L.Y."/>
        </authorList>
    </citation>
    <scope>NUCLEOTIDE SEQUENCE [LARGE SCALE GENOMIC DNA]</scope>
    <source>
        <strain evidence="7 8">FJG1</strain>
    </source>
</reference>
<name>A0A126T4Q6_9GAMM</name>
<proteinExistence type="inferred from homology"/>
<dbReference type="RefSeq" id="WP_052142291.1">
    <property type="nucleotide sequence ID" value="NZ_CP014476.1"/>
</dbReference>
<evidence type="ECO:0000256" key="3">
    <source>
        <dbReference type="ARBA" id="ARBA00022676"/>
    </source>
</evidence>
<comment type="similarity">
    <text evidence="2">Belongs to the glycosyltransferase 2 family.</text>
</comment>
<dbReference type="Pfam" id="PF12710">
    <property type="entry name" value="HAD"/>
    <property type="match status" value="1"/>
</dbReference>
<evidence type="ECO:0000313" key="7">
    <source>
        <dbReference type="EMBL" id="AMK77040.1"/>
    </source>
</evidence>
<keyword evidence="4" id="KW-0808">Transferase</keyword>
<sequence length="496" mass="53992">MKAKYRRRFGFKATKNGPALQSTIVKACASVVIPALNEAKRIQEVVAYALADPATDEVIVIDDSSIDNTAMLARQAGALVVTSSMLGKGTSMRDGAAAAIQDIVVYLDGDLANLRPGIITSLCLPLLNNEADFVKARFGRGGGRVTELTAKPMLKVFFPELAHLAQPLGGIIAARRSLLQALTFEDGYGVDVGLLVDAYLAGAQLAEVDIGSLEHDSQPLHDLTFMANEVSRVIFNRAKLAGRLHVEQVIAMYESQRQVTAGIDYVLSLRKGRRCLLLLDMDGTITPSRFALELARITGNEAALMQMLDTPHDDAITRSERIAGLFRFVHKQQFEQTARSLEIRPGVVELVNQARRAGFMVGVVSDSYFIAAEIIRRRIFADFALAHTLTFEGDVCNGQLQINSAFLPDDDDADAPICKSNVLRCVLADKTPPPVELIWAVGDNLNDLEMLRLADNAFVIDPKSPKLSEEPGIAVINAFTDLVKLLGHEANLVDQK</sequence>
<accession>A0A126T4Q6</accession>
<dbReference type="GO" id="GO:0016757">
    <property type="term" value="F:glycosyltransferase activity"/>
    <property type="evidence" value="ECO:0007669"/>
    <property type="project" value="UniProtKB-KW"/>
</dbReference>
<dbReference type="CDD" id="cd04179">
    <property type="entry name" value="DPM_DPG-synthase_like"/>
    <property type="match status" value="1"/>
</dbReference>
<dbReference type="Pfam" id="PF00535">
    <property type="entry name" value="Glycos_transf_2"/>
    <property type="match status" value="1"/>
</dbReference>
<dbReference type="InterPro" id="IPR036412">
    <property type="entry name" value="HAD-like_sf"/>
</dbReference>
<comment type="cofactor">
    <cofactor evidence="1">
        <name>Mg(2+)</name>
        <dbReference type="ChEBI" id="CHEBI:18420"/>
    </cofactor>
</comment>
<dbReference type="OrthoDB" id="9804335at2"/>
<dbReference type="SUPFAM" id="SSF53448">
    <property type="entry name" value="Nucleotide-diphospho-sugar transferases"/>
    <property type="match status" value="1"/>
</dbReference>
<gene>
    <name evidence="7" type="ORF">JT25_011165</name>
</gene>
<evidence type="ECO:0000256" key="5">
    <source>
        <dbReference type="ARBA" id="ARBA00022842"/>
    </source>
</evidence>
<dbReference type="InterPro" id="IPR029044">
    <property type="entry name" value="Nucleotide-diphossugar_trans"/>
</dbReference>
<organism evidence="7 8">
    <name type="scientific">Methylomonas denitrificans</name>
    <dbReference type="NCBI Taxonomy" id="1538553"/>
    <lineage>
        <taxon>Bacteria</taxon>
        <taxon>Pseudomonadati</taxon>
        <taxon>Pseudomonadota</taxon>
        <taxon>Gammaproteobacteria</taxon>
        <taxon>Methylococcales</taxon>
        <taxon>Methylococcaceae</taxon>
        <taxon>Methylomonas</taxon>
    </lineage>
</organism>
<keyword evidence="8" id="KW-1185">Reference proteome</keyword>
<dbReference type="InterPro" id="IPR050256">
    <property type="entry name" value="Glycosyltransferase_2"/>
</dbReference>
<dbReference type="EMBL" id="CP014476">
    <property type="protein sequence ID" value="AMK77040.1"/>
    <property type="molecule type" value="Genomic_DNA"/>
</dbReference>
<dbReference type="InterPro" id="IPR001173">
    <property type="entry name" value="Glyco_trans_2-like"/>
</dbReference>
<dbReference type="SUPFAM" id="SSF56784">
    <property type="entry name" value="HAD-like"/>
    <property type="match status" value="1"/>
</dbReference>
<dbReference type="AlphaFoldDB" id="A0A126T4Q6"/>
<keyword evidence="5" id="KW-0460">Magnesium</keyword>